<evidence type="ECO:0000313" key="1">
    <source>
        <dbReference type="EMBL" id="AEI44921.1"/>
    </source>
</evidence>
<proteinExistence type="predicted"/>
<dbReference type="KEGG" id="pms:KNP414_06400"/>
<name>F8FMW1_PAEMK</name>
<dbReference type="HOGENOM" id="CLU_933328_0_0_9"/>
<gene>
    <name evidence="1" type="ordered locus">KNP414_06400</name>
</gene>
<accession>F8FMW1</accession>
<evidence type="ECO:0000313" key="2">
    <source>
        <dbReference type="Proteomes" id="UP000006620"/>
    </source>
</evidence>
<dbReference type="AlphaFoldDB" id="F8FMW1"/>
<protein>
    <submittedName>
        <fullName evidence="1">Uncharacterized protein</fullName>
    </submittedName>
</protein>
<reference evidence="2" key="1">
    <citation type="submission" date="2011-06" db="EMBL/GenBank/DDBJ databases">
        <title>Complete genome sequence of Paenibacillus mucilaginosus KNP414.</title>
        <authorList>
            <person name="Wang J."/>
            <person name="Hu S."/>
            <person name="Hu X."/>
            <person name="Zhang B."/>
            <person name="Dong D."/>
            <person name="Zhang S."/>
            <person name="Zhao K."/>
            <person name="Wu D."/>
        </authorList>
    </citation>
    <scope>NUCLEOTIDE SEQUENCE [LARGE SCALE GENOMIC DNA]</scope>
    <source>
        <strain evidence="2">KNP414</strain>
    </source>
</reference>
<dbReference type="PATRIC" id="fig|1036673.3.peg.5958"/>
<dbReference type="Proteomes" id="UP000006620">
    <property type="component" value="Chromosome"/>
</dbReference>
<sequence length="298" mass="31975">MSGRHCPGLRCKQKAYPYRIGFLCYITLCRVGGRGDGRCPAGISALCHGCLSRFGLRLCGRLSCGSPSSLFRLSGCLLSGSPGCGCPAYGSPSSLFRLYGYLLSGSPGCGCLACGCLAYGCPAYGSPSSLFCPNGCLVCGCPVCGCPAYGFLGSLRNGNLPAHWPHSSPALHDASLKLPPLNRDNSRYVERCQEVRDNRQYRQNPASALVLSYLPNDCPPAHDRCGNCKKTRFQTIPNPALYIYISYKSTPSTHEGRWSVPVRQGSPVQPDASCQCPVASPACFFIICFAKYNLIIHS</sequence>
<reference evidence="1 2" key="2">
    <citation type="journal article" date="2013" name="Genome Announc.">
        <title>Genome Sequence of Growth-Improving Paenibacillus mucilaginosus Strain KNP414.</title>
        <authorList>
            <person name="Lu J.J."/>
            <person name="Wang J.F."/>
            <person name="Hu X.F."/>
        </authorList>
    </citation>
    <scope>NUCLEOTIDE SEQUENCE [LARGE SCALE GENOMIC DNA]</scope>
    <source>
        <strain evidence="1 2">KNP414</strain>
    </source>
</reference>
<organism evidence="1 2">
    <name type="scientific">Paenibacillus mucilaginosus (strain KNP414)</name>
    <dbReference type="NCBI Taxonomy" id="1036673"/>
    <lineage>
        <taxon>Bacteria</taxon>
        <taxon>Bacillati</taxon>
        <taxon>Bacillota</taxon>
        <taxon>Bacilli</taxon>
        <taxon>Bacillales</taxon>
        <taxon>Paenibacillaceae</taxon>
        <taxon>Paenibacillus</taxon>
    </lineage>
</organism>
<dbReference type="EMBL" id="CP002869">
    <property type="protein sequence ID" value="AEI44921.1"/>
    <property type="molecule type" value="Genomic_DNA"/>
</dbReference>